<organism evidence="1">
    <name type="scientific">marine sediment metagenome</name>
    <dbReference type="NCBI Taxonomy" id="412755"/>
    <lineage>
        <taxon>unclassified sequences</taxon>
        <taxon>metagenomes</taxon>
        <taxon>ecological metagenomes</taxon>
    </lineage>
</organism>
<protein>
    <recommendedName>
        <fullName evidence="2">dATP/dGTP diphosphohydrolase N-terminal domain-containing protein</fullName>
    </recommendedName>
</protein>
<gene>
    <name evidence="1" type="ORF">LCGC14_0475920</name>
</gene>
<evidence type="ECO:0008006" key="2">
    <source>
        <dbReference type="Google" id="ProtNLM"/>
    </source>
</evidence>
<dbReference type="AlphaFoldDB" id="A0A0F9SAS6"/>
<dbReference type="EMBL" id="LAZR01000512">
    <property type="protein sequence ID" value="KKN66000.1"/>
    <property type="molecule type" value="Genomic_DNA"/>
</dbReference>
<reference evidence="1" key="1">
    <citation type="journal article" date="2015" name="Nature">
        <title>Complex archaea that bridge the gap between prokaryotes and eukaryotes.</title>
        <authorList>
            <person name="Spang A."/>
            <person name="Saw J.H."/>
            <person name="Jorgensen S.L."/>
            <person name="Zaremba-Niedzwiedzka K."/>
            <person name="Martijn J."/>
            <person name="Lind A.E."/>
            <person name="van Eijk R."/>
            <person name="Schleper C."/>
            <person name="Guy L."/>
            <person name="Ettema T.J."/>
        </authorList>
    </citation>
    <scope>NUCLEOTIDE SEQUENCE</scope>
</reference>
<accession>A0A0F9SAS6</accession>
<evidence type="ECO:0000313" key="1">
    <source>
        <dbReference type="EMBL" id="KKN66000.1"/>
    </source>
</evidence>
<comment type="caution">
    <text evidence="1">The sequence shown here is derived from an EMBL/GenBank/DDBJ whole genome shotgun (WGS) entry which is preliminary data.</text>
</comment>
<proteinExistence type="predicted"/>
<sequence length="118" mass="14068">MRKFKGGATRDTEEGKYDYEGFLSPLVIERYAAYMHKHRKQADGKLRDSDNWQKGIPIIVYMKSKWRHFFETWRLHRKEIAKIEIVSEEDSKRIEESLCAELFNTMGMLHEILTGKDK</sequence>
<name>A0A0F9SAS6_9ZZZZ</name>